<keyword evidence="4 6" id="KW-1133">Transmembrane helix</keyword>
<accession>A0ABW6R5Q1</accession>
<evidence type="ECO:0000256" key="1">
    <source>
        <dbReference type="ARBA" id="ARBA00004651"/>
    </source>
</evidence>
<dbReference type="InterPro" id="IPR001958">
    <property type="entry name" value="Tet-R_TetA/multi-R_MdtG-like"/>
</dbReference>
<dbReference type="PANTHER" id="PTHR43124:SF10">
    <property type="entry name" value="PURINE EFFLUX PUMP PBUE"/>
    <property type="match status" value="1"/>
</dbReference>
<proteinExistence type="predicted"/>
<dbReference type="PROSITE" id="PS50850">
    <property type="entry name" value="MFS"/>
    <property type="match status" value="1"/>
</dbReference>
<evidence type="ECO:0000256" key="5">
    <source>
        <dbReference type="ARBA" id="ARBA00023136"/>
    </source>
</evidence>
<organism evidence="8 9">
    <name type="scientific">Nocardia suismassiliense</name>
    <dbReference type="NCBI Taxonomy" id="2077092"/>
    <lineage>
        <taxon>Bacteria</taxon>
        <taxon>Bacillati</taxon>
        <taxon>Actinomycetota</taxon>
        <taxon>Actinomycetes</taxon>
        <taxon>Mycobacteriales</taxon>
        <taxon>Nocardiaceae</taxon>
        <taxon>Nocardia</taxon>
    </lineage>
</organism>
<keyword evidence="2" id="KW-1003">Cell membrane</keyword>
<feature type="transmembrane region" description="Helical" evidence="6">
    <location>
        <begin position="41"/>
        <end position="60"/>
    </location>
</feature>
<dbReference type="InterPro" id="IPR036259">
    <property type="entry name" value="MFS_trans_sf"/>
</dbReference>
<dbReference type="Gene3D" id="1.20.1250.20">
    <property type="entry name" value="MFS general substrate transporter like domains"/>
    <property type="match status" value="1"/>
</dbReference>
<feature type="transmembrane region" description="Helical" evidence="6">
    <location>
        <begin position="202"/>
        <end position="224"/>
    </location>
</feature>
<keyword evidence="3 6" id="KW-0812">Transmembrane</keyword>
<feature type="transmembrane region" description="Helical" evidence="6">
    <location>
        <begin position="294"/>
        <end position="313"/>
    </location>
</feature>
<feature type="transmembrane region" description="Helical" evidence="6">
    <location>
        <begin position="102"/>
        <end position="122"/>
    </location>
</feature>
<dbReference type="Proteomes" id="UP001601948">
    <property type="component" value="Unassembled WGS sequence"/>
</dbReference>
<keyword evidence="9" id="KW-1185">Reference proteome</keyword>
<name>A0ABW6R5Q1_9NOCA</name>
<evidence type="ECO:0000259" key="7">
    <source>
        <dbReference type="PROSITE" id="PS50850"/>
    </source>
</evidence>
<dbReference type="RefSeq" id="WP_387725971.1">
    <property type="nucleotide sequence ID" value="NZ_JBIAPI010000016.1"/>
</dbReference>
<evidence type="ECO:0000313" key="9">
    <source>
        <dbReference type="Proteomes" id="UP001601948"/>
    </source>
</evidence>
<evidence type="ECO:0000256" key="4">
    <source>
        <dbReference type="ARBA" id="ARBA00022989"/>
    </source>
</evidence>
<dbReference type="InterPro" id="IPR011701">
    <property type="entry name" value="MFS"/>
</dbReference>
<feature type="transmembrane region" description="Helical" evidence="6">
    <location>
        <begin position="333"/>
        <end position="358"/>
    </location>
</feature>
<keyword evidence="5 6" id="KW-0472">Membrane</keyword>
<evidence type="ECO:0000256" key="3">
    <source>
        <dbReference type="ARBA" id="ARBA00022692"/>
    </source>
</evidence>
<protein>
    <submittedName>
        <fullName evidence="8">MFS transporter</fullName>
    </submittedName>
</protein>
<evidence type="ECO:0000256" key="6">
    <source>
        <dbReference type="SAM" id="Phobius"/>
    </source>
</evidence>
<feature type="transmembrane region" description="Helical" evidence="6">
    <location>
        <begin position="236"/>
        <end position="257"/>
    </location>
</feature>
<feature type="transmembrane region" description="Helical" evidence="6">
    <location>
        <begin position="72"/>
        <end position="90"/>
    </location>
</feature>
<evidence type="ECO:0000313" key="8">
    <source>
        <dbReference type="EMBL" id="MFF3228848.1"/>
    </source>
</evidence>
<feature type="transmembrane region" description="Helical" evidence="6">
    <location>
        <begin position="364"/>
        <end position="385"/>
    </location>
</feature>
<dbReference type="PANTHER" id="PTHR43124">
    <property type="entry name" value="PURINE EFFLUX PUMP PBUE"/>
    <property type="match status" value="1"/>
</dbReference>
<sequence>MSTRTLLILLAVGLFAIGTDGYVIAGLLPEVGRDLGVTDSTAGLLITVFALAYAIGAPILGVLTSGVPRRPLLIGSLAVFALMNVGTALADSYSLMMTVRVIAALAAAAFTPACSATAAAIAPEGKRGQALATVAAGISLATAFGVPLGALVGGWFGWRVTFIAVAVLGGIATIGLAKLLPHVDTPPAASLGARVAVAKVRGVPTSLGVTVLWIAGAFTVLTYISPVLEDLGGVRGSALSIWLLIFGLAAVAGNSVGGRLADRFDTTRLAVFSTLGLTVALASFGVLGSLGVHGVAGAIACGVVLAVWGVFGWSFMPIQQHRMVQLAPDEAGVVLSLSASATYIGISLGGFAGSVALAESGVAAVGWTAGGIELCAVLAALAIAVTHRRRTLWQVPATTTTTTVLASSSENVL</sequence>
<dbReference type="InterPro" id="IPR020846">
    <property type="entry name" value="MFS_dom"/>
</dbReference>
<gene>
    <name evidence="8" type="ORF">ACFYV7_39065</name>
</gene>
<comment type="caution">
    <text evidence="8">The sequence shown here is derived from an EMBL/GenBank/DDBJ whole genome shotgun (WGS) entry which is preliminary data.</text>
</comment>
<feature type="transmembrane region" description="Helical" evidence="6">
    <location>
        <begin position="269"/>
        <end position="288"/>
    </location>
</feature>
<dbReference type="SUPFAM" id="SSF103473">
    <property type="entry name" value="MFS general substrate transporter"/>
    <property type="match status" value="1"/>
</dbReference>
<comment type="subcellular location">
    <subcellularLocation>
        <location evidence="1">Cell membrane</location>
        <topology evidence="1">Multi-pass membrane protein</topology>
    </subcellularLocation>
</comment>
<dbReference type="Pfam" id="PF07690">
    <property type="entry name" value="MFS_1"/>
    <property type="match status" value="1"/>
</dbReference>
<dbReference type="PRINTS" id="PR01035">
    <property type="entry name" value="TCRTETA"/>
</dbReference>
<feature type="transmembrane region" description="Helical" evidence="6">
    <location>
        <begin position="134"/>
        <end position="156"/>
    </location>
</feature>
<reference evidence="8 9" key="1">
    <citation type="submission" date="2024-10" db="EMBL/GenBank/DDBJ databases">
        <title>The Natural Products Discovery Center: Release of the First 8490 Sequenced Strains for Exploring Actinobacteria Biosynthetic Diversity.</title>
        <authorList>
            <person name="Kalkreuter E."/>
            <person name="Kautsar S.A."/>
            <person name="Yang D."/>
            <person name="Bader C.D."/>
            <person name="Teijaro C.N."/>
            <person name="Fluegel L."/>
            <person name="Davis C.M."/>
            <person name="Simpson J.R."/>
            <person name="Lauterbach L."/>
            <person name="Steele A.D."/>
            <person name="Gui C."/>
            <person name="Meng S."/>
            <person name="Li G."/>
            <person name="Viehrig K."/>
            <person name="Ye F."/>
            <person name="Su P."/>
            <person name="Kiefer A.F."/>
            <person name="Nichols A."/>
            <person name="Cepeda A.J."/>
            <person name="Yan W."/>
            <person name="Fan B."/>
            <person name="Jiang Y."/>
            <person name="Adhikari A."/>
            <person name="Zheng C.-J."/>
            <person name="Schuster L."/>
            <person name="Cowan T.M."/>
            <person name="Smanski M.J."/>
            <person name="Chevrette M.G."/>
            <person name="De Carvalho L.P.S."/>
            <person name="Shen B."/>
        </authorList>
    </citation>
    <scope>NUCLEOTIDE SEQUENCE [LARGE SCALE GENOMIC DNA]</scope>
    <source>
        <strain evidence="8 9">NPDC003040</strain>
    </source>
</reference>
<feature type="transmembrane region" description="Helical" evidence="6">
    <location>
        <begin position="162"/>
        <end position="181"/>
    </location>
</feature>
<evidence type="ECO:0000256" key="2">
    <source>
        <dbReference type="ARBA" id="ARBA00022475"/>
    </source>
</evidence>
<feature type="domain" description="Major facilitator superfamily (MFS) profile" evidence="7">
    <location>
        <begin position="6"/>
        <end position="388"/>
    </location>
</feature>
<dbReference type="InterPro" id="IPR050189">
    <property type="entry name" value="MFS_Efflux_Transporters"/>
</dbReference>
<dbReference type="EMBL" id="JBIAPI010000016">
    <property type="protein sequence ID" value="MFF3228848.1"/>
    <property type="molecule type" value="Genomic_DNA"/>
</dbReference>
<dbReference type="CDD" id="cd17324">
    <property type="entry name" value="MFS_NepI_like"/>
    <property type="match status" value="1"/>
</dbReference>